<protein>
    <recommendedName>
        <fullName evidence="10">Carboxypeptidase</fullName>
        <ecNumber evidence="10">3.4.16.-</ecNumber>
    </recommendedName>
</protein>
<dbReference type="FunFam" id="3.40.50.11320:FF:000002">
    <property type="entry name" value="Carboxypeptidase"/>
    <property type="match status" value="1"/>
</dbReference>
<gene>
    <name evidence="11" type="ORF">VNO78_12659</name>
</gene>
<evidence type="ECO:0000256" key="6">
    <source>
        <dbReference type="ARBA" id="ARBA00022729"/>
    </source>
</evidence>
<dbReference type="Pfam" id="PF00450">
    <property type="entry name" value="Peptidase_S10"/>
    <property type="match status" value="1"/>
</dbReference>
<dbReference type="EMBL" id="JAYMYS010000003">
    <property type="protein sequence ID" value="KAK7401292.1"/>
    <property type="molecule type" value="Genomic_DNA"/>
</dbReference>
<evidence type="ECO:0000313" key="12">
    <source>
        <dbReference type="Proteomes" id="UP001386955"/>
    </source>
</evidence>
<dbReference type="GO" id="GO:0005773">
    <property type="term" value="C:vacuole"/>
    <property type="evidence" value="ECO:0007669"/>
    <property type="project" value="TreeGrafter"/>
</dbReference>
<evidence type="ECO:0000256" key="10">
    <source>
        <dbReference type="RuleBase" id="RU361156"/>
    </source>
</evidence>
<evidence type="ECO:0000256" key="8">
    <source>
        <dbReference type="ARBA" id="ARBA00023157"/>
    </source>
</evidence>
<evidence type="ECO:0000256" key="5">
    <source>
        <dbReference type="ARBA" id="ARBA00022670"/>
    </source>
</evidence>
<evidence type="ECO:0000256" key="4">
    <source>
        <dbReference type="ARBA" id="ARBA00022645"/>
    </source>
</evidence>
<dbReference type="GO" id="GO:0004185">
    <property type="term" value="F:serine-type carboxypeptidase activity"/>
    <property type="evidence" value="ECO:0007669"/>
    <property type="project" value="UniProtKB-UniRule"/>
</dbReference>
<evidence type="ECO:0000256" key="2">
    <source>
        <dbReference type="ARBA" id="ARBA00009431"/>
    </source>
</evidence>
<dbReference type="GO" id="GO:0005576">
    <property type="term" value="C:extracellular region"/>
    <property type="evidence" value="ECO:0007669"/>
    <property type="project" value="UniProtKB-SubCell"/>
</dbReference>
<keyword evidence="6 10" id="KW-0732">Signal</keyword>
<dbReference type="Gene3D" id="6.10.250.940">
    <property type="match status" value="1"/>
</dbReference>
<dbReference type="PANTHER" id="PTHR11802:SF132">
    <property type="entry name" value="SERINE CARBOXYPEPTIDASE-LIKE 36-RELATED"/>
    <property type="match status" value="1"/>
</dbReference>
<evidence type="ECO:0000256" key="3">
    <source>
        <dbReference type="ARBA" id="ARBA00022525"/>
    </source>
</evidence>
<reference evidence="11 12" key="1">
    <citation type="submission" date="2024-01" db="EMBL/GenBank/DDBJ databases">
        <title>The genomes of 5 underutilized Papilionoideae crops provide insights into root nodulation and disease resistanc.</title>
        <authorList>
            <person name="Jiang F."/>
        </authorList>
    </citation>
    <scope>NUCLEOTIDE SEQUENCE [LARGE SCALE GENOMIC DNA]</scope>
    <source>
        <strain evidence="11">DUOXIRENSHENG_FW03</strain>
        <tissue evidence="11">Leaves</tissue>
    </source>
</reference>
<comment type="subcellular location">
    <subcellularLocation>
        <location evidence="1">Secreted</location>
    </subcellularLocation>
</comment>
<evidence type="ECO:0000313" key="11">
    <source>
        <dbReference type="EMBL" id="KAK7401292.1"/>
    </source>
</evidence>
<feature type="chain" id="PRO_5042667937" description="Carboxypeptidase" evidence="10">
    <location>
        <begin position="25"/>
        <end position="493"/>
    </location>
</feature>
<dbReference type="PANTHER" id="PTHR11802">
    <property type="entry name" value="SERINE PROTEASE FAMILY S10 SERINE CARBOXYPEPTIDASE"/>
    <property type="match status" value="1"/>
</dbReference>
<evidence type="ECO:0000256" key="7">
    <source>
        <dbReference type="ARBA" id="ARBA00022801"/>
    </source>
</evidence>
<keyword evidence="7 10" id="KW-0378">Hydrolase</keyword>
<dbReference type="GO" id="GO:0006508">
    <property type="term" value="P:proteolysis"/>
    <property type="evidence" value="ECO:0007669"/>
    <property type="project" value="UniProtKB-KW"/>
</dbReference>
<evidence type="ECO:0000256" key="9">
    <source>
        <dbReference type="ARBA" id="ARBA00023180"/>
    </source>
</evidence>
<comment type="similarity">
    <text evidence="2 10">Belongs to the peptidase S10 family.</text>
</comment>
<dbReference type="Gene3D" id="3.40.50.11320">
    <property type="match status" value="1"/>
</dbReference>
<keyword evidence="8" id="KW-1015">Disulfide bond</keyword>
<dbReference type="InterPro" id="IPR018202">
    <property type="entry name" value="Ser_caboxypep_ser_AS"/>
</dbReference>
<organism evidence="11 12">
    <name type="scientific">Psophocarpus tetragonolobus</name>
    <name type="common">Winged bean</name>
    <name type="synonym">Dolichos tetragonolobus</name>
    <dbReference type="NCBI Taxonomy" id="3891"/>
    <lineage>
        <taxon>Eukaryota</taxon>
        <taxon>Viridiplantae</taxon>
        <taxon>Streptophyta</taxon>
        <taxon>Embryophyta</taxon>
        <taxon>Tracheophyta</taxon>
        <taxon>Spermatophyta</taxon>
        <taxon>Magnoliopsida</taxon>
        <taxon>eudicotyledons</taxon>
        <taxon>Gunneridae</taxon>
        <taxon>Pentapetalae</taxon>
        <taxon>rosids</taxon>
        <taxon>fabids</taxon>
        <taxon>Fabales</taxon>
        <taxon>Fabaceae</taxon>
        <taxon>Papilionoideae</taxon>
        <taxon>50 kb inversion clade</taxon>
        <taxon>NPAAA clade</taxon>
        <taxon>indigoferoid/millettioid clade</taxon>
        <taxon>Phaseoleae</taxon>
        <taxon>Psophocarpus</taxon>
    </lineage>
</organism>
<dbReference type="SUPFAM" id="SSF53474">
    <property type="entry name" value="alpha/beta-Hydrolases"/>
    <property type="match status" value="1"/>
</dbReference>
<comment type="caution">
    <text evidence="11">The sequence shown here is derived from an EMBL/GenBank/DDBJ whole genome shotgun (WGS) entry which is preliminary data.</text>
</comment>
<keyword evidence="4 10" id="KW-0121">Carboxypeptidase</keyword>
<keyword evidence="3" id="KW-0964">Secreted</keyword>
<keyword evidence="9" id="KW-0325">Glycoprotein</keyword>
<keyword evidence="5 10" id="KW-0645">Protease</keyword>
<dbReference type="FunFam" id="3.40.50.1820:FF:000030">
    <property type="entry name" value="Carboxypeptidase"/>
    <property type="match status" value="1"/>
</dbReference>
<proteinExistence type="inferred from homology"/>
<sequence length="493" mass="55888">MSKTSCWFLLSLLILFSFVAEIHGVKKQRQVLHKFQKSKLFKANSEVNDRSSHFDTNDHIVHHVKIDSQLGLKDKDKIKKLPGQPHVKFSQYGGYVTVDKLAGRAFYYYFVEAPRSKETLPLLLWLNGGPGCSSFGYGAMQEIGPFRVNSDGKTLHIRRYSWNYAANVLFLESPAGVGFSYSNKSSDYDINGDRKTAADNYVFLVNWLERFAEYKNRDFYIAGESYAGHYIPQIAHKILWHNKRAKKTIINLKGIMIGNAVINSETDTRGVYDFLGSHAIISDQTAQDINDFCDFSVVNQSNNCNHALAKADYDTNFIDAYNIYAPLCHDSSLTTFPKKNSDVFDPCSDDYVHAYLNRGDVQEALHANVTKLNFDWEGCSDIIEWGDSATTIIPLLHEFQNKGLRVWIYSGDIDSVVPVTGTLYSLKKMKLPIETIWQPWFLFGEVGGYTQVYKGGLTFATVREAGHEVPSYQPKRAFSLVKHFLDGTPLPIH</sequence>
<name>A0AAN9SNN1_PSOTE</name>
<dbReference type="PRINTS" id="PR00724">
    <property type="entry name" value="CRBOXYPTASEC"/>
</dbReference>
<keyword evidence="12" id="KW-1185">Reference proteome</keyword>
<evidence type="ECO:0000256" key="1">
    <source>
        <dbReference type="ARBA" id="ARBA00004613"/>
    </source>
</evidence>
<accession>A0AAN9SNN1</accession>
<feature type="signal peptide" evidence="10">
    <location>
        <begin position="1"/>
        <end position="24"/>
    </location>
</feature>
<dbReference type="Gene3D" id="3.40.50.1820">
    <property type="entry name" value="alpha/beta hydrolase"/>
    <property type="match status" value="1"/>
</dbReference>
<dbReference type="PROSITE" id="PS00131">
    <property type="entry name" value="CARBOXYPEPT_SER_SER"/>
    <property type="match status" value="1"/>
</dbReference>
<dbReference type="EC" id="3.4.16.-" evidence="10"/>
<dbReference type="AlphaFoldDB" id="A0AAN9SNN1"/>
<dbReference type="Proteomes" id="UP001386955">
    <property type="component" value="Unassembled WGS sequence"/>
</dbReference>
<dbReference type="InterPro" id="IPR029058">
    <property type="entry name" value="AB_hydrolase_fold"/>
</dbReference>
<dbReference type="InterPro" id="IPR001563">
    <property type="entry name" value="Peptidase_S10"/>
</dbReference>